<dbReference type="PANTHER" id="PTHR48207:SF3">
    <property type="entry name" value="SUCCINATE--HYDROXYMETHYLGLUTARATE COA-TRANSFERASE"/>
    <property type="match status" value="1"/>
</dbReference>
<dbReference type="SUPFAM" id="SSF89796">
    <property type="entry name" value="CoA-transferase family III (CaiB/BaiF)"/>
    <property type="match status" value="1"/>
</dbReference>
<dbReference type="Pfam" id="PF02515">
    <property type="entry name" value="CoA_transf_3"/>
    <property type="match status" value="1"/>
</dbReference>
<dbReference type="PANTHER" id="PTHR48207">
    <property type="entry name" value="SUCCINATE--HYDROXYMETHYLGLUTARATE COA-TRANSFERASE"/>
    <property type="match status" value="1"/>
</dbReference>
<dbReference type="GO" id="GO:0008410">
    <property type="term" value="F:CoA-transferase activity"/>
    <property type="evidence" value="ECO:0007669"/>
    <property type="project" value="TreeGrafter"/>
</dbReference>
<dbReference type="InterPro" id="IPR044855">
    <property type="entry name" value="CoA-Trfase_III_dom3_sf"/>
</dbReference>
<dbReference type="Gene3D" id="3.40.50.10540">
    <property type="entry name" value="Crotonobetainyl-coa:carnitine coa-transferase, domain 1"/>
    <property type="match status" value="1"/>
</dbReference>
<dbReference type="RefSeq" id="WP_068549982.1">
    <property type="nucleotide sequence ID" value="NZ_AP013035.1"/>
</dbReference>
<dbReference type="InterPro" id="IPR050483">
    <property type="entry name" value="CoA-transferase_III_domain"/>
</dbReference>
<dbReference type="Gene3D" id="3.30.1540.10">
    <property type="entry name" value="formyl-coa transferase, domain 3"/>
    <property type="match status" value="1"/>
</dbReference>
<protein>
    <submittedName>
        <fullName evidence="2">L-carnitine dehydratase/bile acid-inducible protein F</fullName>
    </submittedName>
</protein>
<dbReference type="PATRIC" id="fig|1298851.3.peg.1265"/>
<accession>A0A0S3QUJ7</accession>
<reference evidence="3" key="1">
    <citation type="journal article" date="2018" name="Science">
        <title>A primordial and reversible TCA cycle in a facultatively chemolithoautotrophic thermophile.</title>
        <authorList>
            <person name="Nunoura T."/>
            <person name="Chikaraishi Y."/>
            <person name="Izaki R."/>
            <person name="Suwa T."/>
            <person name="Sato T."/>
            <person name="Harada T."/>
            <person name="Mori K."/>
            <person name="Kato Y."/>
            <person name="Miyazaki M."/>
            <person name="Shimamura S."/>
            <person name="Yanagawa K."/>
            <person name="Shuto A."/>
            <person name="Ohkouchi N."/>
            <person name="Fujita N."/>
            <person name="Takaki Y."/>
            <person name="Atomi H."/>
            <person name="Takai K."/>
        </authorList>
    </citation>
    <scope>NUCLEOTIDE SEQUENCE [LARGE SCALE GENOMIC DNA]</scope>
    <source>
        <strain evidence="3">DSM 17441 / JCM 13301 / NBRC 103674 / ABI70S6</strain>
    </source>
</reference>
<gene>
    <name evidence="2" type="ORF">TST_1203</name>
</gene>
<dbReference type="KEGG" id="ttk:TST_1203"/>
<sequence length="493" mass="56851">MAKEVVIKSREDTFKLTSYEERPWPITPPPSQEEVMKVYAKRKAEEFGKWCEDNLRFEYSFGKPEALSGVRVLEVGLWRLSHMFAASLLAEQGAEVIKIEPPEGDPLRKLTPFGREEYMIEDPKTGEKVGLEFIHEMRNKYSITLNLETEEGREYYKKLAQTADIIFEGYPPGWTDERGIGYRQLSQINPRLIYVWIGQIGQWGPWKDRVSKFGQWMLDPFAQCACSFVHNTGYPPDLMPRGKGGDPTRSGVWLCDYVAGEQAAVNALAALYWRDEVSGEGQFIEVTGAEAMLDILDFDITWYGFNASIKARTGSWDPNLNQYAWNPCKDGYMMIGGQTDRLWYRICMCIERDEPEFGRLITEDPKLKEVAARNALEALVKTYTLTTRWLRNVNRIEAEQKLLEYDIAAGPLLGIDETCEFPHFKYRPWVYTIEDEHYGTILYAVPPGAYQMRTPARVKWIGRPLGKDNEEIFMKYLGVDQLKLRELKEKGVV</sequence>
<dbReference type="AlphaFoldDB" id="A0A0S3QUJ7"/>
<dbReference type="STRING" id="1298851.TST_1203"/>
<dbReference type="EMBL" id="AP013035">
    <property type="protein sequence ID" value="BAT71994.1"/>
    <property type="molecule type" value="Genomic_DNA"/>
</dbReference>
<keyword evidence="3" id="KW-1185">Reference proteome</keyword>
<dbReference type="Proteomes" id="UP000063234">
    <property type="component" value="Chromosome"/>
</dbReference>
<dbReference type="OrthoDB" id="9797653at2"/>
<evidence type="ECO:0000256" key="1">
    <source>
        <dbReference type="ARBA" id="ARBA00022679"/>
    </source>
</evidence>
<evidence type="ECO:0000313" key="3">
    <source>
        <dbReference type="Proteomes" id="UP000063234"/>
    </source>
</evidence>
<dbReference type="InterPro" id="IPR023606">
    <property type="entry name" value="CoA-Trfase_III_dom_1_sf"/>
</dbReference>
<keyword evidence="1" id="KW-0808">Transferase</keyword>
<proteinExistence type="predicted"/>
<evidence type="ECO:0000313" key="2">
    <source>
        <dbReference type="EMBL" id="BAT71994.1"/>
    </source>
</evidence>
<dbReference type="InterPro" id="IPR003673">
    <property type="entry name" value="CoA-Trfase_fam_III"/>
</dbReference>
<organism evidence="2 3">
    <name type="scientific">Thermosulfidibacter takaii (strain DSM 17441 / JCM 13301 / NBRC 103674 / ABI70S6)</name>
    <dbReference type="NCBI Taxonomy" id="1298851"/>
    <lineage>
        <taxon>Bacteria</taxon>
        <taxon>Pseudomonadati</taxon>
        <taxon>Thermosulfidibacterota</taxon>
        <taxon>Thermosulfidibacteria</taxon>
        <taxon>Thermosulfidibacterales</taxon>
        <taxon>Thermosulfidibacteraceae</taxon>
    </lineage>
</organism>
<name>A0A0S3QUJ7_THET7</name>